<organism evidence="1 2">
    <name type="scientific">Luteimonas galliterrae</name>
    <dbReference type="NCBI Taxonomy" id="2940486"/>
    <lineage>
        <taxon>Bacteria</taxon>
        <taxon>Pseudomonadati</taxon>
        <taxon>Pseudomonadota</taxon>
        <taxon>Gammaproteobacteria</taxon>
        <taxon>Lysobacterales</taxon>
        <taxon>Lysobacteraceae</taxon>
        <taxon>Luteimonas</taxon>
    </lineage>
</organism>
<gene>
    <name evidence="1" type="ORF">M2650_09820</name>
</gene>
<dbReference type="RefSeq" id="WP_249473763.1">
    <property type="nucleotide sequence ID" value="NZ_JAMBEP010000001.1"/>
</dbReference>
<dbReference type="Proteomes" id="UP001431217">
    <property type="component" value="Unassembled WGS sequence"/>
</dbReference>
<reference evidence="1 2" key="1">
    <citation type="submission" date="2022-05" db="EMBL/GenBank/DDBJ databases">
        <title>Luteimonas sp. SX5, whole genome shotgun sequencing project.</title>
        <authorList>
            <person name="Zhao G."/>
            <person name="Shen L."/>
        </authorList>
    </citation>
    <scope>NUCLEOTIDE SEQUENCE [LARGE SCALE GENOMIC DNA]</scope>
    <source>
        <strain evidence="1 2">SX5</strain>
    </source>
</reference>
<dbReference type="EMBL" id="JAMBEP010000001">
    <property type="protein sequence ID" value="MCL1634925.1"/>
    <property type="molecule type" value="Genomic_DNA"/>
</dbReference>
<sequence length="256" mass="27070">MRVLSEEEMDEVFGGQSTATVTPTLPAVTVTATRLTSNGGGFWIGGGSGFGQYDENSGSSGSCYYCSDGSWCPPGSQVPQPALPPASVPSPDKLKCIMDAVAVTGNDLRTDYRFAVVNSYGYYNFSTKNLHMSSTQITPPSGYVWINGLTVPTNVTSMNPYHGTSTVYAGGMDGSGGQNANYGSYYNATGQLVSNYALGMLSGIEEALLTSAHEARHQYTVLNPALLGTRDAEADARTYAIKALEKYRTGAGHNCN</sequence>
<accession>A0ABT0MJ81</accession>
<comment type="caution">
    <text evidence="1">The sequence shown here is derived from an EMBL/GenBank/DDBJ whole genome shotgun (WGS) entry which is preliminary data.</text>
</comment>
<proteinExistence type="predicted"/>
<keyword evidence="2" id="KW-1185">Reference proteome</keyword>
<evidence type="ECO:0000313" key="2">
    <source>
        <dbReference type="Proteomes" id="UP001431217"/>
    </source>
</evidence>
<protein>
    <submittedName>
        <fullName evidence="1">Uncharacterized protein</fullName>
    </submittedName>
</protein>
<evidence type="ECO:0000313" key="1">
    <source>
        <dbReference type="EMBL" id="MCL1634925.1"/>
    </source>
</evidence>
<name>A0ABT0MJ81_9GAMM</name>